<dbReference type="EMBL" id="CP090164">
    <property type="protein sequence ID" value="UJO13451.1"/>
    <property type="molecule type" value="Genomic_DNA"/>
</dbReference>
<reference evidence="3" key="1">
    <citation type="submission" date="2021-12" db="EMBL/GenBank/DDBJ databases">
        <authorList>
            <person name="Zaccaron A."/>
            <person name="Stergiopoulos I."/>
        </authorList>
    </citation>
    <scope>NUCLEOTIDE SEQUENCE</scope>
    <source>
        <strain evidence="3">Race5_Kim</strain>
    </source>
</reference>
<protein>
    <submittedName>
        <fullName evidence="3">Uncharacterized protein</fullName>
    </submittedName>
</protein>
<accession>A0A9Q8L9W4</accession>
<feature type="chain" id="PRO_5040465064" evidence="2">
    <location>
        <begin position="22"/>
        <end position="179"/>
    </location>
</feature>
<evidence type="ECO:0000313" key="4">
    <source>
        <dbReference type="Proteomes" id="UP000756132"/>
    </source>
</evidence>
<dbReference type="RefSeq" id="XP_047757817.1">
    <property type="nucleotide sequence ID" value="XM_047901745.1"/>
</dbReference>
<keyword evidence="1" id="KW-0472">Membrane</keyword>
<organism evidence="3 4">
    <name type="scientific">Passalora fulva</name>
    <name type="common">Tomato leaf mold</name>
    <name type="synonym">Cladosporium fulvum</name>
    <dbReference type="NCBI Taxonomy" id="5499"/>
    <lineage>
        <taxon>Eukaryota</taxon>
        <taxon>Fungi</taxon>
        <taxon>Dikarya</taxon>
        <taxon>Ascomycota</taxon>
        <taxon>Pezizomycotina</taxon>
        <taxon>Dothideomycetes</taxon>
        <taxon>Dothideomycetidae</taxon>
        <taxon>Mycosphaerellales</taxon>
        <taxon>Mycosphaerellaceae</taxon>
        <taxon>Fulvia</taxon>
    </lineage>
</organism>
<reference evidence="3" key="2">
    <citation type="journal article" date="2022" name="Microb. Genom.">
        <title>A chromosome-scale genome assembly of the tomato pathogen Cladosporium fulvum reveals a compartmentalized genome architecture and the presence of a dispensable chromosome.</title>
        <authorList>
            <person name="Zaccaron A.Z."/>
            <person name="Chen L.H."/>
            <person name="Samaras A."/>
            <person name="Stergiopoulos I."/>
        </authorList>
    </citation>
    <scope>NUCLEOTIDE SEQUENCE</scope>
    <source>
        <strain evidence="3">Race5_Kim</strain>
    </source>
</reference>
<evidence type="ECO:0000256" key="1">
    <source>
        <dbReference type="SAM" id="Phobius"/>
    </source>
</evidence>
<dbReference type="Proteomes" id="UP000756132">
    <property type="component" value="Chromosome 2"/>
</dbReference>
<feature type="transmembrane region" description="Helical" evidence="1">
    <location>
        <begin position="31"/>
        <end position="53"/>
    </location>
</feature>
<gene>
    <name evidence="3" type="ORF">CLAFUR5_02597</name>
</gene>
<keyword evidence="2" id="KW-0732">Signal</keyword>
<feature type="signal peptide" evidence="2">
    <location>
        <begin position="1"/>
        <end position="21"/>
    </location>
</feature>
<keyword evidence="1" id="KW-0812">Transmembrane</keyword>
<feature type="transmembrane region" description="Helical" evidence="1">
    <location>
        <begin position="105"/>
        <end position="122"/>
    </location>
</feature>
<dbReference type="OrthoDB" id="10283459at2759"/>
<evidence type="ECO:0000313" key="3">
    <source>
        <dbReference type="EMBL" id="UJO13451.1"/>
    </source>
</evidence>
<dbReference type="KEGG" id="ffu:CLAFUR5_02597"/>
<proteinExistence type="predicted"/>
<dbReference type="GeneID" id="71982475"/>
<evidence type="ECO:0000256" key="2">
    <source>
        <dbReference type="SAM" id="SignalP"/>
    </source>
</evidence>
<dbReference type="AlphaFoldDB" id="A0A9Q8L9W4"/>
<keyword evidence="1" id="KW-1133">Transmembrane helix</keyword>
<name>A0A9Q8L9W4_PASFU</name>
<sequence length="179" mass="19125">MMSFLCLLCTFLPACIHSTQSSSVLMSNPDKVVSLIFIAACCIAFVLSIGGVISSWATNIDQGYDNSYLTMGAGSAITFDGRYDDYSGWYLSGMPRVISYGNEKAVGGASVAILILTLLLISKRFSAGIFEETTLGYNGSYTPRGWSCGVYELAYSIGYSADTLEQTCTLPTVLSPAAM</sequence>
<keyword evidence="4" id="KW-1185">Reference proteome</keyword>